<dbReference type="GO" id="GO:0004674">
    <property type="term" value="F:protein serine/threonine kinase activity"/>
    <property type="evidence" value="ECO:0007669"/>
    <property type="project" value="UniProtKB-KW"/>
</dbReference>
<protein>
    <recommendedName>
        <fullName evidence="1">non-specific serine/threonine protein kinase</fullName>
        <ecNumber evidence="1">2.7.11.1</ecNumber>
    </recommendedName>
</protein>
<keyword evidence="4" id="KW-0547">Nucleotide-binding</keyword>
<sequence>MTGGGRTPIDAIVDALVDGVASLPGESTPTPEQIADVLWLAAIRTTAPHPAPRREEETGRDAPADPPEDVPSADPVAPPPPEPAGPEPAPARDGDAKLDLHDRADGPGEAAVPATEVALGSVRALAGPLELPRALRRFKQVSRPGRRRVLDVEATVEASAEARRLTIVSAPRPERGLDVALVVENGSSMRVWREIFDEFERVLEQVGAFRSVVRWEMEAGEDGVWLRDAHGTRSTPARLVDPSGSRLVLLATDAVDGLWYDAAVWRELRAWSRAMPTALVQVLPPHYWPDTALGDLYAAGRAPWPASPNTLLDRDVAWWVEEGDLAPDAIVLPVVAFQPEALALWSRAVVAGTAWVDGVLVGTEPRTPPAPATPDPDARVDAFLARASRGAERLARVLASAQMLSLPLIHVLRDRLALGTGVTELAEVLVGGLLEEIPAPPGCGARYRFREGVAARLRVGVTAFEEWDAFTAVSEHLAERTGVTGHGALTALVADPEGLAGLAPEDEPFAHLLGALAARLGLAAPASVPAPGSGSRSGGGGHDAEQIVHGSLPEPPAAALPREDLLASLARTIDRHDRVALWGRPWVAGVTVLAADHARRCAAEGWPVVAWIEGGDEAETERRLAGLAARLGVEPDRLWDALDERAPGRCLIVVDTRPYHARRPTDTGRTKVLWLADGPPDPEITTAMDLIPFEVPALDPGEAVELLRRLTGLDDEAGARELAERLGRWPGELAAAAALIGDGGMTYEQYLSTAVFVDDLGLSEAADPWASRAVLIGVGTDIPTVDADLQGMADTLRDADLWGLPPDRCAVVRDPRRPEHVLGPLAQAGEAATDTLVVYYTGEAHLEDGTGELVLGLAGARGDGVPYPTVLSAFRRSTAQRRIMILDCPYASVAWVSGPADDHATEIVLTSPGGHVSSPYGDAHSAFTGALLETVLTGLPGLGRHLDIEAVHAGVTRALRAGGVPEPAVMVRHGNRPVRLFRNMAGVPARPESIGPYRVLGVLGSGWLGDVYHAVDPEGREYAVRVFYPAVLPTRGAMDGFVASADARPWVTGPRLAQIIEAGVGDDGAYVVVQYARGRRLGDLVEEGRRFSGESLWELASALAASLASIHAVWVHGSFGPANVVVGPDGPVVKDVGLAAVLWDERGATPQGGPLFQQAPELLQRGDSTAPTTMADVFAFGVLLVYAASGRRPFHGPTPAAEANFVLYGEPDLSALTGPMRDLAADCLRKEPAERPTAEEVVARLKAMPYAARTLTPRTPDPLRPRDPVEVGGYLLRAKLGSAPYGPVYLSAHRNGTVVALRLVPGRAFADEAARQRFLALERSAEGLRSRNVARVVEAGVHGDGYFVAGTHPGESTLEGVVREEGPLTGAALAELAGDLLTGLVDLARAGLVHHDLQPGGVFERSEGWIMADPRCEAGVGDDRAVWGLASARPGYQAPETLVHGRMTSASDVFAWGATVYYAATGAPPFGDGQGQSVIAAVLTAEPDVSRLHGPLQYAVTLALAKSPQDRPSAQRLLRILRSAEGRASSEQTSGRPSVLRRLLPVRGRQVGRYRIEQVISDQPWATVYRAEDTRRRRTVAVKRLHDPLDADDVLALPRSILQLRHPSIVGVREVGAQLSDDLPGPYIVTDFVEGVSLNVLIARGEPFSLEAAMAAASGILAGLSHAHGRGVVHGAVRPSNVLVTETGEPRVKGFGLHTAYPVTDLVRAEDAATCVSPEQAEGGAADVLSDVYAAGCVLYEMLTGFAPFSGSGPMDTRERHRWETPRPPSSYGTGLAGWVDDLVLRAMAKDPAERYRSAKDFRTAIRRAMEP</sequence>
<evidence type="ECO:0000256" key="6">
    <source>
        <dbReference type="ARBA" id="ARBA00022840"/>
    </source>
</evidence>
<keyword evidence="5 9" id="KW-0418">Kinase</keyword>
<reference evidence="9 10" key="1">
    <citation type="submission" date="2018-08" db="EMBL/GenBank/DDBJ databases">
        <title>Sequencing the genomes of 1000 actinobacteria strains.</title>
        <authorList>
            <person name="Klenk H.-P."/>
        </authorList>
    </citation>
    <scope>NUCLEOTIDE SEQUENCE [LARGE SCALE GENOMIC DNA]</scope>
    <source>
        <strain evidence="9 10">DSM 43927</strain>
    </source>
</reference>
<dbReference type="Proteomes" id="UP000256661">
    <property type="component" value="Unassembled WGS sequence"/>
</dbReference>
<dbReference type="Gene3D" id="3.30.200.20">
    <property type="entry name" value="Phosphorylase Kinase, domain 1"/>
    <property type="match status" value="3"/>
</dbReference>
<accession>A0A3D9T7D5</accession>
<evidence type="ECO:0000256" key="5">
    <source>
        <dbReference type="ARBA" id="ARBA00022777"/>
    </source>
</evidence>
<organism evidence="9 10">
    <name type="scientific">Thermomonospora umbrina</name>
    <dbReference type="NCBI Taxonomy" id="111806"/>
    <lineage>
        <taxon>Bacteria</taxon>
        <taxon>Bacillati</taxon>
        <taxon>Actinomycetota</taxon>
        <taxon>Actinomycetes</taxon>
        <taxon>Streptosporangiales</taxon>
        <taxon>Thermomonosporaceae</taxon>
        <taxon>Thermomonospora</taxon>
    </lineage>
</organism>
<dbReference type="InterPro" id="IPR047738">
    <property type="entry name" value="SAV_2336-like_N"/>
</dbReference>
<dbReference type="InterPro" id="IPR011009">
    <property type="entry name" value="Kinase-like_dom_sf"/>
</dbReference>
<proteinExistence type="predicted"/>
<keyword evidence="10" id="KW-1185">Reference proteome</keyword>
<evidence type="ECO:0000256" key="7">
    <source>
        <dbReference type="SAM" id="MobiDB-lite"/>
    </source>
</evidence>
<dbReference type="PANTHER" id="PTHR43289:SF6">
    <property type="entry name" value="SERINE_THREONINE-PROTEIN KINASE NEKL-3"/>
    <property type="match status" value="1"/>
</dbReference>
<dbReference type="RefSeq" id="WP_116026227.1">
    <property type="nucleotide sequence ID" value="NZ_QTTT01000001.1"/>
</dbReference>
<feature type="region of interest" description="Disordered" evidence="7">
    <location>
        <begin position="46"/>
        <end position="108"/>
    </location>
</feature>
<keyword evidence="2 9" id="KW-0723">Serine/threonine-protein kinase</keyword>
<feature type="region of interest" description="Disordered" evidence="7">
    <location>
        <begin position="527"/>
        <end position="548"/>
    </location>
</feature>
<evidence type="ECO:0000256" key="4">
    <source>
        <dbReference type="ARBA" id="ARBA00022741"/>
    </source>
</evidence>
<feature type="compositionally biased region" description="Pro residues" evidence="7">
    <location>
        <begin position="76"/>
        <end position="89"/>
    </location>
</feature>
<dbReference type="GO" id="GO:0005524">
    <property type="term" value="F:ATP binding"/>
    <property type="evidence" value="ECO:0007669"/>
    <property type="project" value="UniProtKB-KW"/>
</dbReference>
<feature type="compositionally biased region" description="Basic and acidic residues" evidence="7">
    <location>
        <begin position="52"/>
        <end position="63"/>
    </location>
</feature>
<dbReference type="Pfam" id="PF00069">
    <property type="entry name" value="Pkinase"/>
    <property type="match status" value="3"/>
</dbReference>
<dbReference type="Gene3D" id="1.10.510.10">
    <property type="entry name" value="Transferase(Phosphotransferase) domain 1"/>
    <property type="match status" value="3"/>
</dbReference>
<dbReference type="EC" id="2.7.11.1" evidence="1"/>
<feature type="domain" description="Protein kinase" evidence="8">
    <location>
        <begin position="1554"/>
        <end position="1812"/>
    </location>
</feature>
<evidence type="ECO:0000313" key="9">
    <source>
        <dbReference type="EMBL" id="REF01156.1"/>
    </source>
</evidence>
<dbReference type="EMBL" id="QTTT01000001">
    <property type="protein sequence ID" value="REF01156.1"/>
    <property type="molecule type" value="Genomic_DNA"/>
</dbReference>
<evidence type="ECO:0000259" key="8">
    <source>
        <dbReference type="PROSITE" id="PS50011"/>
    </source>
</evidence>
<keyword evidence="6" id="KW-0067">ATP-binding</keyword>
<dbReference type="SUPFAM" id="SSF56112">
    <property type="entry name" value="Protein kinase-like (PK-like)"/>
    <property type="match status" value="3"/>
</dbReference>
<gene>
    <name evidence="9" type="ORF">DFJ69_6755</name>
</gene>
<feature type="domain" description="Protein kinase" evidence="8">
    <location>
        <begin position="997"/>
        <end position="1251"/>
    </location>
</feature>
<dbReference type="InterPro" id="IPR000719">
    <property type="entry name" value="Prot_kinase_dom"/>
</dbReference>
<evidence type="ECO:0000313" key="10">
    <source>
        <dbReference type="Proteomes" id="UP000256661"/>
    </source>
</evidence>
<evidence type="ECO:0000256" key="3">
    <source>
        <dbReference type="ARBA" id="ARBA00022679"/>
    </source>
</evidence>
<dbReference type="NCBIfam" id="NF041121">
    <property type="entry name" value="SAV_2336_NTERM"/>
    <property type="match status" value="1"/>
</dbReference>
<evidence type="ECO:0000256" key="1">
    <source>
        <dbReference type="ARBA" id="ARBA00012513"/>
    </source>
</evidence>
<dbReference type="PROSITE" id="PS50011">
    <property type="entry name" value="PROTEIN_KINASE_DOM"/>
    <property type="match status" value="3"/>
</dbReference>
<feature type="compositionally biased region" description="Basic and acidic residues" evidence="7">
    <location>
        <begin position="90"/>
        <end position="106"/>
    </location>
</feature>
<dbReference type="PANTHER" id="PTHR43289">
    <property type="entry name" value="MITOGEN-ACTIVATED PROTEIN KINASE KINASE KINASE 20-RELATED"/>
    <property type="match status" value="1"/>
</dbReference>
<dbReference type="OrthoDB" id="3483427at2"/>
<name>A0A3D9T7D5_9ACTN</name>
<keyword evidence="3" id="KW-0808">Transferase</keyword>
<dbReference type="CDD" id="cd14014">
    <property type="entry name" value="STKc_PknB_like"/>
    <property type="match status" value="1"/>
</dbReference>
<evidence type="ECO:0000256" key="2">
    <source>
        <dbReference type="ARBA" id="ARBA00022527"/>
    </source>
</evidence>
<feature type="domain" description="Protein kinase" evidence="8">
    <location>
        <begin position="1274"/>
        <end position="1539"/>
    </location>
</feature>
<comment type="caution">
    <text evidence="9">The sequence shown here is derived from an EMBL/GenBank/DDBJ whole genome shotgun (WGS) entry which is preliminary data.</text>
</comment>